<protein>
    <submittedName>
        <fullName evidence="2">Uncharacterized protein</fullName>
    </submittedName>
</protein>
<keyword evidence="1" id="KW-0175">Coiled coil</keyword>
<evidence type="ECO:0000313" key="2">
    <source>
        <dbReference type="EMBL" id="REH88645.1"/>
    </source>
</evidence>
<dbReference type="OrthoDB" id="2414661at2"/>
<proteinExistence type="predicted"/>
<dbReference type="AlphaFoldDB" id="A0A3E0IKJ4"/>
<dbReference type="EMBL" id="QKXQ01000734">
    <property type="protein sequence ID" value="REH88645.1"/>
    <property type="molecule type" value="Genomic_DNA"/>
</dbReference>
<sequence>MKIKVKKEMTLPELAHDAWENGVKNVVFLAIDVIRRILFDKKGDSKAIQELEEFLSKKKKLERVYEQRDSLISDIDKLRKQRDELKRKLDDVVDIVNAYITAEKAYSGDNAYNLLENELNRILEDE</sequence>
<evidence type="ECO:0000313" key="3">
    <source>
        <dbReference type="EMBL" id="REI19253.1"/>
    </source>
</evidence>
<evidence type="ECO:0000313" key="4">
    <source>
        <dbReference type="Proteomes" id="UP000256337"/>
    </source>
</evidence>
<accession>A0A3E0IKJ4</accession>
<organism evidence="2 5">
    <name type="scientific">Staphylococcus felis</name>
    <dbReference type="NCBI Taxonomy" id="46127"/>
    <lineage>
        <taxon>Bacteria</taxon>
        <taxon>Bacillati</taxon>
        <taxon>Bacillota</taxon>
        <taxon>Bacilli</taxon>
        <taxon>Bacillales</taxon>
        <taxon>Staphylococcaceae</taxon>
        <taxon>Staphylococcus</taxon>
    </lineage>
</organism>
<dbReference type="Proteomes" id="UP000256562">
    <property type="component" value="Unassembled WGS sequence"/>
</dbReference>
<dbReference type="EMBL" id="QKYD01000167">
    <property type="protein sequence ID" value="REI19253.1"/>
    <property type="molecule type" value="Genomic_DNA"/>
</dbReference>
<name>A0A3E0IKJ4_9STAP</name>
<evidence type="ECO:0000256" key="1">
    <source>
        <dbReference type="SAM" id="Coils"/>
    </source>
</evidence>
<comment type="caution">
    <text evidence="2">The sequence shown here is derived from an EMBL/GenBank/DDBJ whole genome shotgun (WGS) entry which is preliminary data.</text>
</comment>
<reference evidence="4 5" key="1">
    <citation type="journal article" date="2018" name="Vet. Microbiol.">
        <title>Characterisation of Staphylococcus felis isolated from cats using whole genome sequencing.</title>
        <authorList>
            <person name="Worthing K."/>
            <person name="Pang S."/>
            <person name="Trott D.J."/>
            <person name="Abraham S."/>
            <person name="Coombs G.W."/>
            <person name="Jordan D."/>
            <person name="McIntyre L."/>
            <person name="Davies M.R."/>
            <person name="Norris J."/>
        </authorList>
    </citation>
    <scope>NUCLEOTIDE SEQUENCE [LARGE SCALE GENOMIC DNA]</scope>
    <source>
        <strain evidence="3 4">F25</strain>
        <strain evidence="2 5">F9</strain>
    </source>
</reference>
<dbReference type="RefSeq" id="WP_115871790.1">
    <property type="nucleotide sequence ID" value="NZ_QKXN01000130.1"/>
</dbReference>
<feature type="coiled-coil region" evidence="1">
    <location>
        <begin position="61"/>
        <end position="95"/>
    </location>
</feature>
<evidence type="ECO:0000313" key="5">
    <source>
        <dbReference type="Proteomes" id="UP000256562"/>
    </source>
</evidence>
<gene>
    <name evidence="3" type="ORF">DOS76_11340</name>
    <name evidence="2" type="ORF">DOS83_14015</name>
</gene>
<dbReference type="Proteomes" id="UP000256337">
    <property type="component" value="Unassembled WGS sequence"/>
</dbReference>